<accession>A0ABY7D8N6</accession>
<feature type="compositionally biased region" description="Basic and acidic residues" evidence="1">
    <location>
        <begin position="80"/>
        <end position="97"/>
    </location>
</feature>
<gene>
    <name evidence="2" type="ORF">PtA15_18A202</name>
</gene>
<evidence type="ECO:0000313" key="2">
    <source>
        <dbReference type="EMBL" id="WAQ93144.1"/>
    </source>
</evidence>
<dbReference type="EMBL" id="CP110438">
    <property type="protein sequence ID" value="WAQ93144.1"/>
    <property type="molecule type" value="Genomic_DNA"/>
</dbReference>
<dbReference type="Proteomes" id="UP001164743">
    <property type="component" value="Chromosome 18A"/>
</dbReference>
<reference evidence="2" key="1">
    <citation type="submission" date="2022-10" db="EMBL/GenBank/DDBJ databases">
        <title>Puccinia triticina Genome sequencing and assembly.</title>
        <authorList>
            <person name="Li C."/>
        </authorList>
    </citation>
    <scope>NUCLEOTIDE SEQUENCE</scope>
    <source>
        <strain evidence="2">Pt15</strain>
    </source>
</reference>
<name>A0ABY7D8N6_9BASI</name>
<dbReference type="RefSeq" id="XP_053028699.1">
    <property type="nucleotide sequence ID" value="XM_053164718.1"/>
</dbReference>
<evidence type="ECO:0000256" key="1">
    <source>
        <dbReference type="SAM" id="MobiDB-lite"/>
    </source>
</evidence>
<dbReference type="GeneID" id="77805613"/>
<feature type="region of interest" description="Disordered" evidence="1">
    <location>
        <begin position="69"/>
        <end position="117"/>
    </location>
</feature>
<keyword evidence="3" id="KW-1185">Reference proteome</keyword>
<proteinExistence type="predicted"/>
<evidence type="ECO:0000313" key="3">
    <source>
        <dbReference type="Proteomes" id="UP001164743"/>
    </source>
</evidence>
<protein>
    <submittedName>
        <fullName evidence="2">Uncharacterized protein</fullName>
    </submittedName>
</protein>
<organism evidence="2 3">
    <name type="scientific">Puccinia triticina</name>
    <dbReference type="NCBI Taxonomy" id="208348"/>
    <lineage>
        <taxon>Eukaryota</taxon>
        <taxon>Fungi</taxon>
        <taxon>Dikarya</taxon>
        <taxon>Basidiomycota</taxon>
        <taxon>Pucciniomycotina</taxon>
        <taxon>Pucciniomycetes</taxon>
        <taxon>Pucciniales</taxon>
        <taxon>Pucciniaceae</taxon>
        <taxon>Puccinia</taxon>
    </lineage>
</organism>
<sequence>MDDASVELKDIEIHVLEEHYKKMKIEYKSKQAKLISKINQGQGLTNHPMRKKRGLMAMLDSEEIRTMRKICEFEPPAEPKSSKQDGKKNSSIESNKKDAKKKTVKQERQTRWKKTSQ</sequence>